<keyword evidence="3" id="KW-1185">Reference proteome</keyword>
<evidence type="ECO:0000313" key="4">
    <source>
        <dbReference type="RefSeq" id="XP_033569762.1"/>
    </source>
</evidence>
<name>A0A6A6Y2Q1_9PEZI</name>
<organism evidence="2">
    <name type="scientific">Mytilinidion resinicola</name>
    <dbReference type="NCBI Taxonomy" id="574789"/>
    <lineage>
        <taxon>Eukaryota</taxon>
        <taxon>Fungi</taxon>
        <taxon>Dikarya</taxon>
        <taxon>Ascomycota</taxon>
        <taxon>Pezizomycotina</taxon>
        <taxon>Dothideomycetes</taxon>
        <taxon>Pleosporomycetidae</taxon>
        <taxon>Mytilinidiales</taxon>
        <taxon>Mytilinidiaceae</taxon>
        <taxon>Mytilinidion</taxon>
    </lineage>
</organism>
<reference evidence="2 4" key="1">
    <citation type="journal article" date="2020" name="Stud. Mycol.">
        <title>101 Dothideomycetes genomes: a test case for predicting lifestyles and emergence of pathogens.</title>
        <authorList>
            <person name="Haridas S."/>
            <person name="Albert R."/>
            <person name="Binder M."/>
            <person name="Bloem J."/>
            <person name="Labutti K."/>
            <person name="Salamov A."/>
            <person name="Andreopoulos B."/>
            <person name="Baker S."/>
            <person name="Barry K."/>
            <person name="Bills G."/>
            <person name="Bluhm B."/>
            <person name="Cannon C."/>
            <person name="Castanera R."/>
            <person name="Culley D."/>
            <person name="Daum C."/>
            <person name="Ezra D."/>
            <person name="Gonzalez J."/>
            <person name="Henrissat B."/>
            <person name="Kuo A."/>
            <person name="Liang C."/>
            <person name="Lipzen A."/>
            <person name="Lutzoni F."/>
            <person name="Magnuson J."/>
            <person name="Mondo S."/>
            <person name="Nolan M."/>
            <person name="Ohm R."/>
            <person name="Pangilinan J."/>
            <person name="Park H.-J."/>
            <person name="Ramirez L."/>
            <person name="Alfaro M."/>
            <person name="Sun H."/>
            <person name="Tritt A."/>
            <person name="Yoshinaga Y."/>
            <person name="Zwiers L.-H."/>
            <person name="Turgeon B."/>
            <person name="Goodwin S."/>
            <person name="Spatafora J."/>
            <person name="Crous P."/>
            <person name="Grigoriev I."/>
        </authorList>
    </citation>
    <scope>NUCLEOTIDE SEQUENCE</scope>
    <source>
        <strain evidence="2 4">CBS 304.34</strain>
    </source>
</reference>
<gene>
    <name evidence="2 4" type="ORF">BDZ99DRAFT_576663</name>
</gene>
<accession>A0A6A6Y2Q1</accession>
<dbReference type="OrthoDB" id="10487386at2759"/>
<feature type="compositionally biased region" description="Polar residues" evidence="1">
    <location>
        <begin position="107"/>
        <end position="118"/>
    </location>
</feature>
<sequence>MFYPSAANRKFESIKNVVLQRMRDEGILGVSGNHKDYAPRVRAFNAKLFEDIELLKGLKTKEEKAEAARWIKNLKSSETQNIRRKIVRRSAAAAEMSLLISKGFTMPTPTSRSQSPDSRTTRGRHRQKSSVVRSRALEELREEDGPVMPESDEGSHSMPFDHSPFTTSTPTQDTISMLTAHFDSKLAALEFNFETKLAELQSSFDAKFADANARIHLLNMQVLAQNMGIYDDMGVLRRDVEGRMREEMELIGNGISENVGNVRSRVGRVEEETRRLERILERVVQELMEREAGEEGGFESESETDSESHSDEEG</sequence>
<dbReference type="Proteomes" id="UP000504636">
    <property type="component" value="Unplaced"/>
</dbReference>
<feature type="compositionally biased region" description="Acidic residues" evidence="1">
    <location>
        <begin position="294"/>
        <end position="305"/>
    </location>
</feature>
<reference evidence="4" key="3">
    <citation type="submission" date="2025-04" db="UniProtKB">
        <authorList>
            <consortium name="RefSeq"/>
        </authorList>
    </citation>
    <scope>IDENTIFICATION</scope>
    <source>
        <strain evidence="4">CBS 304.34</strain>
    </source>
</reference>
<reference evidence="4" key="2">
    <citation type="submission" date="2020-04" db="EMBL/GenBank/DDBJ databases">
        <authorList>
            <consortium name="NCBI Genome Project"/>
        </authorList>
    </citation>
    <scope>NUCLEOTIDE SEQUENCE</scope>
    <source>
        <strain evidence="4">CBS 304.34</strain>
    </source>
</reference>
<feature type="region of interest" description="Disordered" evidence="1">
    <location>
        <begin position="289"/>
        <end position="314"/>
    </location>
</feature>
<evidence type="ECO:0000256" key="1">
    <source>
        <dbReference type="SAM" id="MobiDB-lite"/>
    </source>
</evidence>
<evidence type="ECO:0000313" key="2">
    <source>
        <dbReference type="EMBL" id="KAF2802798.1"/>
    </source>
</evidence>
<dbReference type="RefSeq" id="XP_033569762.1">
    <property type="nucleotide sequence ID" value="XM_033728601.1"/>
</dbReference>
<dbReference type="GeneID" id="54469494"/>
<dbReference type="EMBL" id="MU003721">
    <property type="protein sequence ID" value="KAF2802798.1"/>
    <property type="molecule type" value="Genomic_DNA"/>
</dbReference>
<proteinExistence type="predicted"/>
<evidence type="ECO:0000313" key="3">
    <source>
        <dbReference type="Proteomes" id="UP000504636"/>
    </source>
</evidence>
<feature type="region of interest" description="Disordered" evidence="1">
    <location>
        <begin position="102"/>
        <end position="158"/>
    </location>
</feature>
<dbReference type="AlphaFoldDB" id="A0A6A6Y2Q1"/>
<protein>
    <submittedName>
        <fullName evidence="2 4">Uncharacterized protein</fullName>
    </submittedName>
</protein>